<comment type="caution">
    <text evidence="7">The sequence shown here is derived from an EMBL/GenBank/DDBJ whole genome shotgun (WGS) entry which is preliminary data.</text>
</comment>
<evidence type="ECO:0000256" key="4">
    <source>
        <dbReference type="ARBA" id="ARBA00023212"/>
    </source>
</evidence>
<protein>
    <submittedName>
        <fullName evidence="7">KIN14S protein</fullName>
    </submittedName>
</protein>
<dbReference type="GO" id="GO:0007018">
    <property type="term" value="P:microtubule-based movement"/>
    <property type="evidence" value="ECO:0007669"/>
    <property type="project" value="InterPro"/>
</dbReference>
<dbReference type="GO" id="GO:0008017">
    <property type="term" value="F:microtubule binding"/>
    <property type="evidence" value="ECO:0007669"/>
    <property type="project" value="InterPro"/>
</dbReference>
<organism evidence="7 8">
    <name type="scientific">Symbiodinium necroappetens</name>
    <dbReference type="NCBI Taxonomy" id="1628268"/>
    <lineage>
        <taxon>Eukaryota</taxon>
        <taxon>Sar</taxon>
        <taxon>Alveolata</taxon>
        <taxon>Dinophyceae</taxon>
        <taxon>Suessiales</taxon>
        <taxon>Symbiodiniaceae</taxon>
        <taxon>Symbiodinium</taxon>
    </lineage>
</organism>
<feature type="domain" description="Kinesin motor" evidence="6">
    <location>
        <begin position="1"/>
        <end position="99"/>
    </location>
</feature>
<dbReference type="GO" id="GO:0051231">
    <property type="term" value="P:spindle elongation"/>
    <property type="evidence" value="ECO:0007669"/>
    <property type="project" value="TreeGrafter"/>
</dbReference>
<dbReference type="InterPro" id="IPR047149">
    <property type="entry name" value="KIF11-like"/>
</dbReference>
<evidence type="ECO:0000256" key="1">
    <source>
        <dbReference type="ARBA" id="ARBA00004245"/>
    </source>
</evidence>
<dbReference type="AlphaFoldDB" id="A0A812SVL5"/>
<dbReference type="Pfam" id="PF00225">
    <property type="entry name" value="Kinesin"/>
    <property type="match status" value="1"/>
</dbReference>
<keyword evidence="4" id="KW-0206">Cytoskeleton</keyword>
<comment type="similarity">
    <text evidence="5">Belongs to the TRAFAC class myosin-kinesin ATPase superfamily. Kinesin family.</text>
</comment>
<accession>A0A812SVL5</accession>
<dbReference type="InterPro" id="IPR027417">
    <property type="entry name" value="P-loop_NTPase"/>
</dbReference>
<dbReference type="GO" id="GO:0005524">
    <property type="term" value="F:ATP binding"/>
    <property type="evidence" value="ECO:0007669"/>
    <property type="project" value="InterPro"/>
</dbReference>
<dbReference type="GO" id="GO:0005876">
    <property type="term" value="C:spindle microtubule"/>
    <property type="evidence" value="ECO:0007669"/>
    <property type="project" value="TreeGrafter"/>
</dbReference>
<sequence>MHACISTQLLIPAKLLFPALSPGEDISEVFALTEKKSVTVKDPLSRGRMEHNFTFDHVFAPEDGQEAVFDVVAKPLVDNLLNGFNSCCFAYGQTGSSVL</sequence>
<keyword evidence="2" id="KW-0963">Cytoplasm</keyword>
<feature type="non-terminal residue" evidence="7">
    <location>
        <position position="1"/>
    </location>
</feature>
<proteinExistence type="inferred from homology"/>
<reference evidence="7" key="1">
    <citation type="submission" date="2021-02" db="EMBL/GenBank/DDBJ databases">
        <authorList>
            <person name="Dougan E. K."/>
            <person name="Rhodes N."/>
            <person name="Thang M."/>
            <person name="Chan C."/>
        </authorList>
    </citation>
    <scope>NUCLEOTIDE SEQUENCE</scope>
</reference>
<keyword evidence="3" id="KW-0505">Motor protein</keyword>
<evidence type="ECO:0000256" key="2">
    <source>
        <dbReference type="ARBA" id="ARBA00022490"/>
    </source>
</evidence>
<dbReference type="InterPro" id="IPR001752">
    <property type="entry name" value="Kinesin_motor_dom"/>
</dbReference>
<dbReference type="InterPro" id="IPR036961">
    <property type="entry name" value="Kinesin_motor_dom_sf"/>
</dbReference>
<dbReference type="SUPFAM" id="SSF52540">
    <property type="entry name" value="P-loop containing nucleoside triphosphate hydrolases"/>
    <property type="match status" value="1"/>
</dbReference>
<dbReference type="GO" id="GO:0090307">
    <property type="term" value="P:mitotic spindle assembly"/>
    <property type="evidence" value="ECO:0007669"/>
    <property type="project" value="TreeGrafter"/>
</dbReference>
<dbReference type="Gene3D" id="3.40.850.10">
    <property type="entry name" value="Kinesin motor domain"/>
    <property type="match status" value="1"/>
</dbReference>
<dbReference type="PANTHER" id="PTHR47970:SF12">
    <property type="entry name" value="KINESIN FAMILY MEMBER 11"/>
    <property type="match status" value="1"/>
</dbReference>
<evidence type="ECO:0000256" key="3">
    <source>
        <dbReference type="ARBA" id="ARBA00023175"/>
    </source>
</evidence>
<evidence type="ECO:0000256" key="5">
    <source>
        <dbReference type="PROSITE-ProRule" id="PRU00283"/>
    </source>
</evidence>
<name>A0A812SVL5_9DINO</name>
<dbReference type="EMBL" id="CAJNJA010022508">
    <property type="protein sequence ID" value="CAE7494621.1"/>
    <property type="molecule type" value="Genomic_DNA"/>
</dbReference>
<evidence type="ECO:0000313" key="8">
    <source>
        <dbReference type="Proteomes" id="UP000601435"/>
    </source>
</evidence>
<dbReference type="OrthoDB" id="406852at2759"/>
<dbReference type="GO" id="GO:0008574">
    <property type="term" value="F:plus-end-directed microtubule motor activity"/>
    <property type="evidence" value="ECO:0007669"/>
    <property type="project" value="TreeGrafter"/>
</dbReference>
<dbReference type="GO" id="GO:0072686">
    <property type="term" value="C:mitotic spindle"/>
    <property type="evidence" value="ECO:0007669"/>
    <property type="project" value="TreeGrafter"/>
</dbReference>
<keyword evidence="8" id="KW-1185">Reference proteome</keyword>
<dbReference type="Proteomes" id="UP000601435">
    <property type="component" value="Unassembled WGS sequence"/>
</dbReference>
<evidence type="ECO:0000259" key="6">
    <source>
        <dbReference type="PROSITE" id="PS50067"/>
    </source>
</evidence>
<comment type="subcellular location">
    <subcellularLocation>
        <location evidence="1">Cytoplasm</location>
        <location evidence="1">Cytoskeleton</location>
    </subcellularLocation>
</comment>
<dbReference type="PROSITE" id="PS50067">
    <property type="entry name" value="KINESIN_MOTOR_2"/>
    <property type="match status" value="1"/>
</dbReference>
<dbReference type="PANTHER" id="PTHR47970">
    <property type="entry name" value="KINESIN-LIKE PROTEIN KIF11"/>
    <property type="match status" value="1"/>
</dbReference>
<evidence type="ECO:0000313" key="7">
    <source>
        <dbReference type="EMBL" id="CAE7494621.1"/>
    </source>
</evidence>
<gene>
    <name evidence="7" type="primary">KIN14S</name>
    <name evidence="7" type="ORF">SNEC2469_LOCUS14075</name>
</gene>
<comment type="caution">
    <text evidence="5">Lacks conserved residue(s) required for the propagation of feature annotation.</text>
</comment>